<evidence type="ECO:0000256" key="3">
    <source>
        <dbReference type="ARBA" id="ARBA00008061"/>
    </source>
</evidence>
<dbReference type="Pfam" id="PF00128">
    <property type="entry name" value="Alpha-amylase"/>
    <property type="match status" value="1"/>
</dbReference>
<dbReference type="PIRSF" id="PIRSF006337">
    <property type="entry name" value="Trehalose_TreZ"/>
    <property type="match status" value="1"/>
</dbReference>
<dbReference type="SUPFAM" id="SSF51445">
    <property type="entry name" value="(Trans)glycosidases"/>
    <property type="match status" value="1"/>
</dbReference>
<dbReference type="AlphaFoldDB" id="A0A410GFU1"/>
<keyword evidence="7 14" id="KW-0378">Hydrolase</keyword>
<feature type="domain" description="Glycosyl hydrolase family 13 catalytic" evidence="18">
    <location>
        <begin position="104"/>
        <end position="465"/>
    </location>
</feature>
<keyword evidence="20" id="KW-1185">Reference proteome</keyword>
<feature type="site" description="Transition state stabilizer" evidence="17">
    <location>
        <position position="396"/>
    </location>
</feature>
<dbReference type="PANTHER" id="PTHR43651:SF11">
    <property type="entry name" value="MALTO-OLIGOSYLTREHALOSE TREHALOHYDROLASE"/>
    <property type="match status" value="1"/>
</dbReference>
<feature type="binding site" evidence="16">
    <location>
        <begin position="395"/>
        <end position="400"/>
    </location>
    <ligand>
        <name>substrate</name>
    </ligand>
</feature>
<dbReference type="RefSeq" id="WP_128356128.1">
    <property type="nucleotide sequence ID" value="NZ_CP022987.1"/>
</dbReference>
<evidence type="ECO:0000256" key="14">
    <source>
        <dbReference type="PIRNR" id="PIRNR006337"/>
    </source>
</evidence>
<feature type="active site" description="Proton donor" evidence="15">
    <location>
        <position position="305"/>
    </location>
</feature>
<reference evidence="19 20" key="1">
    <citation type="submission" date="2017-08" db="EMBL/GenBank/DDBJ databases">
        <authorList>
            <person name="Park S.-J."/>
            <person name="Kim H."/>
        </authorList>
    </citation>
    <scope>NUCLEOTIDE SEQUENCE [LARGE SCALE GENOMIC DNA]</scope>
    <source>
        <strain evidence="20">ye3</strain>
    </source>
</reference>
<dbReference type="SUPFAM" id="SSF81296">
    <property type="entry name" value="E set domains"/>
    <property type="match status" value="1"/>
</dbReference>
<evidence type="ECO:0000256" key="7">
    <source>
        <dbReference type="ARBA" id="ARBA00022801"/>
    </source>
</evidence>
<dbReference type="InterPro" id="IPR017853">
    <property type="entry name" value="GH"/>
</dbReference>
<protein>
    <recommendedName>
        <fullName evidence="5 13">Malto-oligosyltrehalose trehalohydrolase</fullName>
        <shortName evidence="14">MTHase</shortName>
        <ecNumber evidence="4 13">3.2.1.141</ecNumber>
    </recommendedName>
    <alternativeName>
        <fullName evidence="11 14">4-alpha-D-((1-&gt;4)-alpha-D-glucano)trehalose trehalohydrolase</fullName>
    </alternativeName>
    <alternativeName>
        <fullName evidence="10 14">Maltooligosyl trehalose trehalohydrolase</fullName>
    </alternativeName>
</protein>
<dbReference type="Gene3D" id="2.60.40.10">
    <property type="entry name" value="Immunoglobulins"/>
    <property type="match status" value="1"/>
</dbReference>
<evidence type="ECO:0000256" key="16">
    <source>
        <dbReference type="PIRSR" id="PIRSR006337-2"/>
    </source>
</evidence>
<dbReference type="CDD" id="cd02853">
    <property type="entry name" value="E_set_MTHase_like_N"/>
    <property type="match status" value="1"/>
</dbReference>
<comment type="catalytic activity">
    <reaction evidence="12 14">
        <text>hydrolysis of (1-&gt;4)-alpha-D-glucosidic linkage in 4-alpha-D-[(1-&gt;4)-alpha-D-glucanosyl]n trehalose to yield trehalose and (1-&gt;4)-alpha-D-glucan.</text>
        <dbReference type="EC" id="3.2.1.141"/>
    </reaction>
</comment>
<name>A0A410GFU1_9BURK</name>
<evidence type="ECO:0000259" key="18">
    <source>
        <dbReference type="SMART" id="SM00642"/>
    </source>
</evidence>
<dbReference type="UniPathway" id="UPA00299"/>
<evidence type="ECO:0000256" key="13">
    <source>
        <dbReference type="NCBIfam" id="TIGR02402"/>
    </source>
</evidence>
<feature type="binding site" evidence="16">
    <location>
        <begin position="270"/>
        <end position="275"/>
    </location>
    <ligand>
        <name>substrate</name>
    </ligand>
</feature>
<dbReference type="InterPro" id="IPR012768">
    <property type="entry name" value="Trehalose_TreZ"/>
</dbReference>
<proteinExistence type="inferred from homology"/>
<evidence type="ECO:0000256" key="8">
    <source>
        <dbReference type="ARBA" id="ARBA00023277"/>
    </source>
</evidence>
<evidence type="ECO:0000256" key="1">
    <source>
        <dbReference type="ARBA" id="ARBA00004496"/>
    </source>
</evidence>
<comment type="pathway">
    <text evidence="2 14">Glycan biosynthesis; trehalose biosynthesis.</text>
</comment>
<evidence type="ECO:0000256" key="17">
    <source>
        <dbReference type="PIRSR" id="PIRSR006337-3"/>
    </source>
</evidence>
<feature type="binding site" evidence="16">
    <location>
        <begin position="324"/>
        <end position="328"/>
    </location>
    <ligand>
        <name>substrate</name>
    </ligand>
</feature>
<evidence type="ECO:0000256" key="10">
    <source>
        <dbReference type="ARBA" id="ARBA00032057"/>
    </source>
</evidence>
<keyword evidence="9 14" id="KW-0326">Glycosidase</keyword>
<evidence type="ECO:0000256" key="15">
    <source>
        <dbReference type="PIRSR" id="PIRSR006337-1"/>
    </source>
</evidence>
<feature type="active site" description="Nucleophile" evidence="15">
    <location>
        <position position="272"/>
    </location>
</feature>
<evidence type="ECO:0000313" key="19">
    <source>
        <dbReference type="EMBL" id="QAA95139.1"/>
    </source>
</evidence>
<evidence type="ECO:0000256" key="6">
    <source>
        <dbReference type="ARBA" id="ARBA00022490"/>
    </source>
</evidence>
<dbReference type="Proteomes" id="UP000283474">
    <property type="component" value="Chromosome"/>
</dbReference>
<dbReference type="GO" id="GO:0005992">
    <property type="term" value="P:trehalose biosynthetic process"/>
    <property type="evidence" value="ECO:0007669"/>
    <property type="project" value="UniProtKB-UniRule"/>
</dbReference>
<dbReference type="KEGG" id="pus:CKA81_15685"/>
<organism evidence="19 20">
    <name type="scientific">Pollutimonas thiosulfatoxidans</name>
    <dbReference type="NCBI Taxonomy" id="2028345"/>
    <lineage>
        <taxon>Bacteria</taxon>
        <taxon>Pseudomonadati</taxon>
        <taxon>Pseudomonadota</taxon>
        <taxon>Betaproteobacteria</taxon>
        <taxon>Burkholderiales</taxon>
        <taxon>Alcaligenaceae</taxon>
        <taxon>Pollutimonas</taxon>
    </lineage>
</organism>
<keyword evidence="6" id="KW-0963">Cytoplasm</keyword>
<evidence type="ECO:0000256" key="2">
    <source>
        <dbReference type="ARBA" id="ARBA00005199"/>
    </source>
</evidence>
<dbReference type="Pfam" id="PF11941">
    <property type="entry name" value="DUF3459"/>
    <property type="match status" value="1"/>
</dbReference>
<evidence type="ECO:0000256" key="12">
    <source>
        <dbReference type="ARBA" id="ARBA00034013"/>
    </source>
</evidence>
<evidence type="ECO:0000256" key="9">
    <source>
        <dbReference type="ARBA" id="ARBA00023295"/>
    </source>
</evidence>
<dbReference type="OrthoDB" id="9800174at2"/>
<evidence type="ECO:0000256" key="11">
    <source>
        <dbReference type="ARBA" id="ARBA00033284"/>
    </source>
</evidence>
<comment type="similarity">
    <text evidence="3 14">Belongs to the glycosyl hydrolase 13 family.</text>
</comment>
<dbReference type="SMART" id="SM00642">
    <property type="entry name" value="Aamy"/>
    <property type="match status" value="1"/>
</dbReference>
<sequence length="620" mass="68791">MAEPEHQVARGRVDTAPAAPSYQFGALMLGDGTARFRLWAPSVQAVTLELNGQPPLPMKRVDDGFHEVVCECVVGSRYRYRISADLCVPDPASRLQDGDVHSYSVLTDASAYAWRNVEWRGRPWTETVLYEVHCGLLGGFRGVQERLADWCELGITAIELMPIADFPGPRNWGYDGVLPYAPDNAYGSPEDLRLLIDTAHCMGMQVILDVVYNHFGPDGNYLPSYAPEFFRDDIKTAWGPAIDFRKPQVRAFFAENALYWLNEYRFDGLRLDAVHAISERDWLVEMAAYVRGHLSPDRHAHLILENDDNAASLLREGFDAQWNDDAHHIVHHILTGEAHGYYGAYTEDPARDLAKCLAEGFIYQGQPSPARGGEPRGEPSKGLPPYAFIFFLQNHDQTGNRALGERLTALCDQKPEALRAAVTLQLLAPHIPLLFMGEEYGSLAPFQYFTSFSDPDLARAVSKGRRNEFAAFPAFSDPEARSAIPDPNDLQTWQNSIPLADEHDLRHKRSRLFYQALLQARRQFITPHLEGAQSVGATVLGPNCAAACWRLGNGSLLRIYCNLSGQAVDLPEEVSKSEIILFSSGAHADETLRTARLAPYSTIATVEAKVPGRASVGGQA</sequence>
<dbReference type="InterPro" id="IPR006047">
    <property type="entry name" value="GH13_cat_dom"/>
</dbReference>
<dbReference type="GO" id="GO:0033942">
    <property type="term" value="F:4-alpha-D-(1-&gt;4)-alpha-D-glucanotrehalose trehalohydrolase activity"/>
    <property type="evidence" value="ECO:0007669"/>
    <property type="project" value="UniProtKB-EC"/>
</dbReference>
<evidence type="ECO:0000313" key="20">
    <source>
        <dbReference type="Proteomes" id="UP000283474"/>
    </source>
</evidence>
<dbReference type="InterPro" id="IPR014756">
    <property type="entry name" value="Ig_E-set"/>
</dbReference>
<dbReference type="NCBIfam" id="TIGR02402">
    <property type="entry name" value="trehalose_TreZ"/>
    <property type="match status" value="1"/>
</dbReference>
<comment type="subcellular location">
    <subcellularLocation>
        <location evidence="1 15">Cytoplasm</location>
    </subcellularLocation>
</comment>
<dbReference type="Gene3D" id="3.20.20.80">
    <property type="entry name" value="Glycosidases"/>
    <property type="match status" value="1"/>
</dbReference>
<gene>
    <name evidence="19" type="primary">treZ</name>
    <name evidence="19" type="ORF">CKA81_15685</name>
</gene>
<dbReference type="InterPro" id="IPR022567">
    <property type="entry name" value="DUF3459"/>
</dbReference>
<dbReference type="GO" id="GO:0005737">
    <property type="term" value="C:cytoplasm"/>
    <property type="evidence" value="ECO:0007669"/>
    <property type="project" value="UniProtKB-SubCell"/>
</dbReference>
<dbReference type="EMBL" id="CP022987">
    <property type="protein sequence ID" value="QAA95139.1"/>
    <property type="molecule type" value="Genomic_DNA"/>
</dbReference>
<dbReference type="InterPro" id="IPR013783">
    <property type="entry name" value="Ig-like_fold"/>
</dbReference>
<dbReference type="InterPro" id="IPR044901">
    <property type="entry name" value="Trehalose_TreZ_E-set_sf"/>
</dbReference>
<dbReference type="EC" id="3.2.1.141" evidence="4 13"/>
<dbReference type="CDD" id="cd11325">
    <property type="entry name" value="AmyAc_GTHase"/>
    <property type="match status" value="1"/>
</dbReference>
<evidence type="ECO:0000256" key="4">
    <source>
        <dbReference type="ARBA" id="ARBA00012268"/>
    </source>
</evidence>
<keyword evidence="8" id="KW-0119">Carbohydrate metabolism</keyword>
<accession>A0A410GFU1</accession>
<dbReference type="Gene3D" id="1.10.10.760">
    <property type="entry name" value="E-set domains of sugar-utilizing enzymes"/>
    <property type="match status" value="1"/>
</dbReference>
<evidence type="ECO:0000256" key="5">
    <source>
        <dbReference type="ARBA" id="ARBA00015938"/>
    </source>
</evidence>
<dbReference type="PANTHER" id="PTHR43651">
    <property type="entry name" value="1,4-ALPHA-GLUCAN-BRANCHING ENZYME"/>
    <property type="match status" value="1"/>
</dbReference>